<evidence type="ECO:0000256" key="1">
    <source>
        <dbReference type="SAM" id="MobiDB-lite"/>
    </source>
</evidence>
<accession>J7SAP8</accession>
<reference evidence="3" key="2">
    <citation type="submission" date="2012-08" db="EMBL/GenBank/DDBJ databases">
        <title>Genome sequence of Kazachstania naganishii.</title>
        <authorList>
            <person name="Gordon J.L."/>
            <person name="Armisen D."/>
            <person name="Proux-Wera E."/>
            <person name="OhEigeartaigh S.S."/>
            <person name="Byrne K.P."/>
            <person name="Wolfe K.H."/>
        </authorList>
    </citation>
    <scope>NUCLEOTIDE SEQUENCE [LARGE SCALE GENOMIC DNA]</scope>
    <source>
        <strain evidence="3">ATCC MYA-139 / BCRC 22969 / CBS 8797 / CCRC 22969 / KCTC 17520 / NBRC 10181 / NCYC 3082</strain>
    </source>
</reference>
<gene>
    <name evidence="2" type="primary">KNAG0M00760</name>
    <name evidence="2" type="ordered locus">KNAG_0M00760</name>
</gene>
<proteinExistence type="predicted"/>
<dbReference type="Gene3D" id="3.40.50.150">
    <property type="entry name" value="Vaccinia Virus protein VP39"/>
    <property type="match status" value="1"/>
</dbReference>
<protein>
    <submittedName>
        <fullName evidence="2">Uncharacterized protein</fullName>
    </submittedName>
</protein>
<dbReference type="Proteomes" id="UP000006310">
    <property type="component" value="Chromosome 13"/>
</dbReference>
<dbReference type="KEGG" id="kng:KNAG_0M00760"/>
<dbReference type="InterPro" id="IPR029063">
    <property type="entry name" value="SAM-dependent_MTases_sf"/>
</dbReference>
<dbReference type="EMBL" id="HE978326">
    <property type="protein sequence ID" value="CCK72929.1"/>
    <property type="molecule type" value="Genomic_DNA"/>
</dbReference>
<dbReference type="STRING" id="1071383.J7SAP8"/>
<dbReference type="HOGENOM" id="CLU_305885_0_0_1"/>
<feature type="region of interest" description="Disordered" evidence="1">
    <location>
        <begin position="38"/>
        <end position="70"/>
    </location>
</feature>
<evidence type="ECO:0000313" key="2">
    <source>
        <dbReference type="EMBL" id="CCK72929.1"/>
    </source>
</evidence>
<organism evidence="2 3">
    <name type="scientific">Huiozyma naganishii (strain ATCC MYA-139 / BCRC 22969 / CBS 8797 / KCTC 17520 / NBRC 10181 / NCYC 3082 / Yp74L-3)</name>
    <name type="common">Yeast</name>
    <name type="synonym">Kazachstania naganishii</name>
    <dbReference type="NCBI Taxonomy" id="1071383"/>
    <lineage>
        <taxon>Eukaryota</taxon>
        <taxon>Fungi</taxon>
        <taxon>Dikarya</taxon>
        <taxon>Ascomycota</taxon>
        <taxon>Saccharomycotina</taxon>
        <taxon>Saccharomycetes</taxon>
        <taxon>Saccharomycetales</taxon>
        <taxon>Saccharomycetaceae</taxon>
        <taxon>Huiozyma</taxon>
    </lineage>
</organism>
<dbReference type="RefSeq" id="XP_022467173.1">
    <property type="nucleotide sequence ID" value="XM_022610926.1"/>
</dbReference>
<dbReference type="SUPFAM" id="SSF53335">
    <property type="entry name" value="S-adenosyl-L-methionine-dependent methyltransferases"/>
    <property type="match status" value="1"/>
</dbReference>
<sequence length="889" mass="99662">MPDYGKMNKSMGAVPRIEVGSATPVDLQGTKDLVQRQSLKQASSAKLPRVQDSGAGTAAAVTPPQESLTGQKKYVAMLPEPTANENNHHHSNNLPGLVEGLHEFEVFAAPQPVLQQTASSASLSPLTNANEFVESKDVPEALETNPVQYQPTAGAKKRGEAQQQMNEVAMSRVKSVHGTTAILAEKQMATRTWNWNRLPLNGMSCLIKLKNSNVVKVEIDGQLKQLQYNVKYNPALPIMDIFYSFNHESKPMDCLVCSKERLKAFSSLMVDSFNRAQILNQQGQTKNGKPVNTLLTMYSKEASDYLLEDGSEIGTVVHLWLLQLQKMLSQTNSLFFSSEILQNLLKRKSLARKTFQEQQQQPYQQQQKQQNAPQDIDNGLLYIQQEDTNIHTQPKPVLKDPIEEIDILVLTTPIAQLTSWQLAFDEPNLDIADYKVNIAPWNAASDDIEVSMKSDPPVLLVSDEKDLIKLNRTNFKEYLTDCMGRPLNQQEVDQETFEGELSDGDNDMFDENGVVGSKTMNTENITSTVSQTMAEPPLKATELNVSLADQHSAPKKAAKKKSSIVNFFRRRHTSSSNVNTAKLPTKKETNAAQIFTGVDPKPVFKVPQKVTLDGLKSEKYPSPAPSAVSSSMQMEPLYQSIWLEKFFGRSLSNFKSVTIPTQYFLPKNSRSPVSPVSSKSTSDNCDEKTKNGHHYNKVYLQLKLPFRSESIPCIFCPWFWNVLSRNKWSVLVQEMYRCLEPEGYALAVLTDLRPTNSDPLESKFLSTKERDNIFDDVAIDAINHNLYIHPTKHVAEMFKNHGFTSIKTSTLSLKLGDLATHMGPVNEFICLMMLNFLFKHNLRSSDEIKNPGASLERYMAEHWNKVDDAAGTFRIAYLVAQKPKVTPPP</sequence>
<name>J7SAP8_HUIN7</name>
<keyword evidence="3" id="KW-1185">Reference proteome</keyword>
<feature type="compositionally biased region" description="Low complexity" evidence="1">
    <location>
        <begin position="669"/>
        <end position="682"/>
    </location>
</feature>
<dbReference type="OrthoDB" id="10256176at2759"/>
<reference evidence="2 3" key="1">
    <citation type="journal article" date="2011" name="Proc. Natl. Acad. Sci. U.S.A.">
        <title>Evolutionary erosion of yeast sex chromosomes by mating-type switching accidents.</title>
        <authorList>
            <person name="Gordon J.L."/>
            <person name="Armisen D."/>
            <person name="Proux-Wera E."/>
            <person name="Oheigeartaigh S.S."/>
            <person name="Byrne K.P."/>
            <person name="Wolfe K.H."/>
        </authorList>
    </citation>
    <scope>NUCLEOTIDE SEQUENCE [LARGE SCALE GENOMIC DNA]</scope>
    <source>
        <strain evidence="3">ATCC MYA-139 / BCRC 22969 / CBS 8797 / CCRC 22969 / KCTC 17520 / NBRC 10181 / NCYC 3082</strain>
    </source>
</reference>
<dbReference type="eggNOG" id="ENOG502QRP4">
    <property type="taxonomic scope" value="Eukaryota"/>
</dbReference>
<dbReference type="GeneID" id="34528709"/>
<dbReference type="AlphaFoldDB" id="J7SAP8"/>
<evidence type="ECO:0000313" key="3">
    <source>
        <dbReference type="Proteomes" id="UP000006310"/>
    </source>
</evidence>
<dbReference type="OMA" id="HIHPTKH"/>
<feature type="region of interest" description="Disordered" evidence="1">
    <location>
        <begin position="667"/>
        <end position="688"/>
    </location>
</feature>